<dbReference type="SUPFAM" id="SSF88659">
    <property type="entry name" value="Sigma3 and sigma4 domains of RNA polymerase sigma factors"/>
    <property type="match status" value="1"/>
</dbReference>
<evidence type="ECO:0000313" key="2">
    <source>
        <dbReference type="EMBL" id="GGE53155.1"/>
    </source>
</evidence>
<dbReference type="GO" id="GO:0000428">
    <property type="term" value="C:DNA-directed RNA polymerase complex"/>
    <property type="evidence" value="ECO:0007669"/>
    <property type="project" value="UniProtKB-KW"/>
</dbReference>
<dbReference type="AlphaFoldDB" id="A0A4R2HIW9"/>
<dbReference type="EMBL" id="BMJO01000003">
    <property type="protein sequence ID" value="GGE53155.1"/>
    <property type="molecule type" value="Genomic_DNA"/>
</dbReference>
<gene>
    <name evidence="3" type="ORF">EV200_102385</name>
    <name evidence="2" type="ORF">GCM10011413_19330</name>
</gene>
<dbReference type="Proteomes" id="UP000622648">
    <property type="component" value="Unassembled WGS sequence"/>
</dbReference>
<keyword evidence="5" id="KW-1185">Reference proteome</keyword>
<dbReference type="InterPro" id="IPR007630">
    <property type="entry name" value="RNA_pol_sigma70_r4"/>
</dbReference>
<reference evidence="5" key="2">
    <citation type="journal article" date="2019" name="Int. J. Syst. Evol. Microbiol.">
        <title>The Global Catalogue of Microorganisms (GCM) 10K type strain sequencing project: providing services to taxonomists for standard genome sequencing and annotation.</title>
        <authorList>
            <consortium name="The Broad Institute Genomics Platform"/>
            <consortium name="The Broad Institute Genome Sequencing Center for Infectious Disease"/>
            <person name="Wu L."/>
            <person name="Ma J."/>
        </authorList>
    </citation>
    <scope>NUCLEOTIDE SEQUENCE [LARGE SCALE GENOMIC DNA]</scope>
    <source>
        <strain evidence="5">CGMCC 1.15644</strain>
    </source>
</reference>
<dbReference type="EMBL" id="SLWO01000002">
    <property type="protein sequence ID" value="TCO28967.1"/>
    <property type="molecule type" value="Genomic_DNA"/>
</dbReference>
<dbReference type="GO" id="GO:0006352">
    <property type="term" value="P:DNA-templated transcription initiation"/>
    <property type="evidence" value="ECO:0007669"/>
    <property type="project" value="InterPro"/>
</dbReference>
<dbReference type="InterPro" id="IPR013324">
    <property type="entry name" value="RNA_pol_sigma_r3/r4-like"/>
</dbReference>
<dbReference type="InterPro" id="IPR036388">
    <property type="entry name" value="WH-like_DNA-bd_sf"/>
</dbReference>
<sequence>MSEVILNISKEASKDIRQFYDKYAGMLLGFIHGAIQDPKEPETLLIKIITSFILETNLNAQSNLSTWMLLRQHAQRTLAQQNLSDKPLTDSVLNTIPNHPAENSDLLSPREKEIFSAVYYQGRSISGLAELLGEEENNIRIQLKSSIDKMRRLREN</sequence>
<dbReference type="Pfam" id="PF04545">
    <property type="entry name" value="Sigma70_r4"/>
    <property type="match status" value="1"/>
</dbReference>
<name>A0A4R2HIW9_9SPHI</name>
<keyword evidence="3" id="KW-0240">DNA-directed RNA polymerase</keyword>
<comment type="caution">
    <text evidence="3">The sequence shown here is derived from an EMBL/GenBank/DDBJ whole genome shotgun (WGS) entry which is preliminary data.</text>
</comment>
<dbReference type="OrthoDB" id="796306at2"/>
<evidence type="ECO:0000313" key="4">
    <source>
        <dbReference type="Proteomes" id="UP000295684"/>
    </source>
</evidence>
<keyword evidence="3" id="KW-0804">Transcription</keyword>
<evidence type="ECO:0000313" key="5">
    <source>
        <dbReference type="Proteomes" id="UP000622648"/>
    </source>
</evidence>
<reference evidence="3 4" key="3">
    <citation type="submission" date="2019-03" db="EMBL/GenBank/DDBJ databases">
        <title>Genomic Encyclopedia of Type Strains, Phase IV (KMG-IV): sequencing the most valuable type-strain genomes for metagenomic binning, comparative biology and taxonomic classification.</title>
        <authorList>
            <person name="Goeker M."/>
        </authorList>
    </citation>
    <scope>NUCLEOTIDE SEQUENCE [LARGE SCALE GENOMIC DNA]</scope>
    <source>
        <strain evidence="3 4">DSM 103236</strain>
    </source>
</reference>
<accession>A0A4R2HIW9</accession>
<dbReference type="GO" id="GO:0003700">
    <property type="term" value="F:DNA-binding transcription factor activity"/>
    <property type="evidence" value="ECO:0007669"/>
    <property type="project" value="InterPro"/>
</dbReference>
<proteinExistence type="predicted"/>
<reference evidence="2" key="1">
    <citation type="journal article" date="2014" name="Int. J. Syst. Evol. Microbiol.">
        <title>Complete genome of a new Firmicutes species belonging to the dominant human colonic microbiota ('Ruminococcus bicirculans') reveals two chromosomes and a selective capacity to utilize plant glucans.</title>
        <authorList>
            <consortium name="NISC Comparative Sequencing Program"/>
            <person name="Wegmann U."/>
            <person name="Louis P."/>
            <person name="Goesmann A."/>
            <person name="Henrissat B."/>
            <person name="Duncan S.H."/>
            <person name="Flint H.J."/>
        </authorList>
    </citation>
    <scope>NUCLEOTIDE SEQUENCE</scope>
    <source>
        <strain evidence="2">CGMCC 1.15644</strain>
    </source>
</reference>
<dbReference type="RefSeq" id="WP_132530080.1">
    <property type="nucleotide sequence ID" value="NZ_BMJO01000003.1"/>
</dbReference>
<evidence type="ECO:0000313" key="3">
    <source>
        <dbReference type="EMBL" id="TCO28967.1"/>
    </source>
</evidence>
<reference evidence="2" key="4">
    <citation type="submission" date="2024-05" db="EMBL/GenBank/DDBJ databases">
        <authorList>
            <person name="Sun Q."/>
            <person name="Zhou Y."/>
        </authorList>
    </citation>
    <scope>NUCLEOTIDE SEQUENCE</scope>
    <source>
        <strain evidence="2">CGMCC 1.15644</strain>
    </source>
</reference>
<feature type="domain" description="RNA polymerase sigma-70 region 4" evidence="1">
    <location>
        <begin position="107"/>
        <end position="151"/>
    </location>
</feature>
<protein>
    <submittedName>
        <fullName evidence="3">DNA-directed RNA polymerase specialized sigma24 family protein</fullName>
    </submittedName>
</protein>
<organism evidence="3 4">
    <name type="scientific">Pedobacter psychrotolerans</name>
    <dbReference type="NCBI Taxonomy" id="1843235"/>
    <lineage>
        <taxon>Bacteria</taxon>
        <taxon>Pseudomonadati</taxon>
        <taxon>Bacteroidota</taxon>
        <taxon>Sphingobacteriia</taxon>
        <taxon>Sphingobacteriales</taxon>
        <taxon>Sphingobacteriaceae</taxon>
        <taxon>Pedobacter</taxon>
    </lineage>
</organism>
<evidence type="ECO:0000259" key="1">
    <source>
        <dbReference type="Pfam" id="PF04545"/>
    </source>
</evidence>
<dbReference type="Gene3D" id="1.10.10.10">
    <property type="entry name" value="Winged helix-like DNA-binding domain superfamily/Winged helix DNA-binding domain"/>
    <property type="match status" value="1"/>
</dbReference>
<dbReference type="Proteomes" id="UP000295684">
    <property type="component" value="Unassembled WGS sequence"/>
</dbReference>